<dbReference type="EMBL" id="WOCE01000013">
    <property type="protein sequence ID" value="KAE9602041.1"/>
    <property type="molecule type" value="Genomic_DNA"/>
</dbReference>
<evidence type="ECO:0000313" key="2">
    <source>
        <dbReference type="Proteomes" id="UP000447434"/>
    </source>
</evidence>
<comment type="caution">
    <text evidence="1">The sequence shown here is derived from an EMBL/GenBank/DDBJ whole genome shotgun (WGS) entry which is preliminary data.</text>
</comment>
<name>A0A6A4PKE2_LUPAL</name>
<keyword evidence="2" id="KW-1185">Reference proteome</keyword>
<proteinExistence type="predicted"/>
<dbReference type="AlphaFoldDB" id="A0A6A4PKE2"/>
<evidence type="ECO:0000313" key="1">
    <source>
        <dbReference type="EMBL" id="KAE9602041.1"/>
    </source>
</evidence>
<gene>
    <name evidence="1" type="ORF">Lalb_Chr13g0304151</name>
</gene>
<reference evidence="2" key="1">
    <citation type="journal article" date="2020" name="Nat. Commun.">
        <title>Genome sequence of the cluster root forming white lupin.</title>
        <authorList>
            <person name="Hufnagel B."/>
            <person name="Marques A."/>
            <person name="Soriano A."/>
            <person name="Marques L."/>
            <person name="Divol F."/>
            <person name="Doumas P."/>
            <person name="Sallet E."/>
            <person name="Mancinotti D."/>
            <person name="Carrere S."/>
            <person name="Marande W."/>
            <person name="Arribat S."/>
            <person name="Keller J."/>
            <person name="Huneau C."/>
            <person name="Blein T."/>
            <person name="Aime D."/>
            <person name="Laguerre M."/>
            <person name="Taylor J."/>
            <person name="Schubert V."/>
            <person name="Nelson M."/>
            <person name="Geu-Flores F."/>
            <person name="Crespi M."/>
            <person name="Gallardo-Guerrero K."/>
            <person name="Delaux P.-M."/>
            <person name="Salse J."/>
            <person name="Berges H."/>
            <person name="Guyot R."/>
            <person name="Gouzy J."/>
            <person name="Peret B."/>
        </authorList>
    </citation>
    <scope>NUCLEOTIDE SEQUENCE [LARGE SCALE GENOMIC DNA]</scope>
    <source>
        <strain evidence="2">cv. Amiga</strain>
    </source>
</reference>
<accession>A0A6A4PKE2</accession>
<organism evidence="1 2">
    <name type="scientific">Lupinus albus</name>
    <name type="common">White lupine</name>
    <name type="synonym">Lupinus termis</name>
    <dbReference type="NCBI Taxonomy" id="3870"/>
    <lineage>
        <taxon>Eukaryota</taxon>
        <taxon>Viridiplantae</taxon>
        <taxon>Streptophyta</taxon>
        <taxon>Embryophyta</taxon>
        <taxon>Tracheophyta</taxon>
        <taxon>Spermatophyta</taxon>
        <taxon>Magnoliopsida</taxon>
        <taxon>eudicotyledons</taxon>
        <taxon>Gunneridae</taxon>
        <taxon>Pentapetalae</taxon>
        <taxon>rosids</taxon>
        <taxon>fabids</taxon>
        <taxon>Fabales</taxon>
        <taxon>Fabaceae</taxon>
        <taxon>Papilionoideae</taxon>
        <taxon>50 kb inversion clade</taxon>
        <taxon>genistoids sensu lato</taxon>
        <taxon>core genistoids</taxon>
        <taxon>Genisteae</taxon>
        <taxon>Lupinus</taxon>
    </lineage>
</organism>
<dbReference type="Proteomes" id="UP000447434">
    <property type="component" value="Chromosome 13"/>
</dbReference>
<protein>
    <submittedName>
        <fullName evidence="1">Uncharacterized protein</fullName>
    </submittedName>
</protein>
<sequence>MARKLLLFLHTSGDVAAKKVKEKRVNGFLGVSGGENSAMDGLLRSRRWK</sequence>